<proteinExistence type="predicted"/>
<feature type="non-terminal residue" evidence="1">
    <location>
        <position position="1694"/>
    </location>
</feature>
<name>A0ABN9W4V7_9DINO</name>
<dbReference type="Proteomes" id="UP001189429">
    <property type="component" value="Unassembled WGS sequence"/>
</dbReference>
<dbReference type="EMBL" id="CAUYUJ010018096">
    <property type="protein sequence ID" value="CAK0880619.1"/>
    <property type="molecule type" value="Genomic_DNA"/>
</dbReference>
<accession>A0ABN9W4V7</accession>
<sequence length="1694" mass="193132">MSCRKRPASALSALPRIDDVRNHVDVVRGIMNDFPDWSYRRVGARLCEVLEVSLEESDYQAVQRLQKAEPNASDADRHGWSHFFGNVRDHVDSIQELVVSHPELQYKAIGRKLEQRLGVKLSCAHLQAVRRIMAELSNDVVALEWEEFSGDMRDHVDSIRALVVAHPGMGYKGTAKELEQHIRLKLSPAHLSVVRRIVEGISQGRAVLGAQREPENCEAVPLDVRDHAATIMELMTRHPAMDYHGIAHELQKVLGVELCESQKQCIPAVMAEISIDLVAEDVAMPEQTDVDDIFSGDVREHEEVIKELVASHPELRCTSIGRKLEQRLAVKLSCAHLQVVRRIMMELAEGRAAEAPRQEWDDFSGDMRAHVDSIRALVVAHPGMGYKGIAKEFERHIRFKLSHAHLSVVRRIVGGISQGRAVPGAQREPEDCAAGVDMRDHIATIEELMMQDPSMDYQGVAHQLEEKLQVELSDAQKQAIRGVMAQIGIQLVAADMAMPEQTDLEIFSGDVREHVDAIQELVTSHPGLGYRAIGRKLAEQLGVKLCWAHVLVVERVMRELSEGRAAVGVSMRQQPERQNFLHFVGNLRQHVDDIKELMALHPKAGRHHISRQLEIRLGQVLSARHESVIRRIMIQHGSLSYELLCSDQEAPVVQRLLQDLAEPAARRKAVQDHYERGVSWAVLRRWTSEHYAPDAGERPVRRVWKDKYVDCAATCWARRVRAKTDEDKALQAVIKSVHREAVPLWMLGEARHRAATIRRWDAVRRREFSAVCHGALPCRTALPSGRRGAALLQGYRFFIAYENWISCQQCGYRWQVHKGQLSGERLVYGDTLRSDRVSRLPRVLACGDRGKDTRCPLPLEALLWPLPAEIEVGVETEQLYLVPQENHWPVYLPGLQRFVTAYDLGPRLAAMRQAMREGPVGPMDVDELETLVQEYAIYGDFVREHGAQGIVSLLDITKEEAATITPFLLFVTKQKERGSVTRGPTYNWKKTQVCRVNYKREDLDTCGAMTPRARAAYNWLMLHNRTYRRYVMQHKRELAAPAEYREMFIATYRLLIQSRGIEAALYPVPYPWEVYGDSDVSSWAKDRQLVKKSQLPTIKHSFLRKVHSRCRTYGDAEAVPDLAFLLYDMVTAQRISASIAIAERQGITPDVVADNSSTSESYWRHEQLRGQRRAFPNLFITIAPAEWKVLLHEPLFADWKAADRMSACQGMLSEHIYDQLYDGMKQILRPNEFFEEVFDYVIRLEFQGRKTEHIHIAAWARPKGNLSGRSGQADRSAFVMFLEEVFRGSVDVQEGHGFLKHINGYVVKGNQSMDYQPDAARSAGDEHSAWRTTYRMLCKLAPGLPEVFLDFAGAKHMYRTFGVVNAYAIIPGQLDKGNNDTKRLYKKYLLREPVGDGPKPCGSFLSYLRTYKLSEDHEKVIERRGRGGDSRVAVGARFAFEMQDPQLIPFTAHYLKAVKYLQHLVCMTGTRPSCEECIRQRVKEMMPQEEGEAEEHYRLRVLAKMKSTRWVGFARNATSIVELLDAPVETIADRLHEHSWEPYDGWPWPPPSRSDDSEDMPMRPGDQLFHPLRCADDTEGAYGKPFHGVDAALAYFEDVVAADLRIRVSPGRARSFRARLHAVHCYYSHMQRCRDHPEAIPLDVRRKADRLMEADSSIDAQFAYYNEYKRQWNKCDAHARPRLTWSADQEEVLK</sequence>
<evidence type="ECO:0000313" key="1">
    <source>
        <dbReference type="EMBL" id="CAK0880619.1"/>
    </source>
</evidence>
<organism evidence="1 2">
    <name type="scientific">Prorocentrum cordatum</name>
    <dbReference type="NCBI Taxonomy" id="2364126"/>
    <lineage>
        <taxon>Eukaryota</taxon>
        <taxon>Sar</taxon>
        <taxon>Alveolata</taxon>
        <taxon>Dinophyceae</taxon>
        <taxon>Prorocentrales</taxon>
        <taxon>Prorocentraceae</taxon>
        <taxon>Prorocentrum</taxon>
    </lineage>
</organism>
<protein>
    <submittedName>
        <fullName evidence="1">Uncharacterized protein</fullName>
    </submittedName>
</protein>
<keyword evidence="2" id="KW-1185">Reference proteome</keyword>
<evidence type="ECO:0000313" key="2">
    <source>
        <dbReference type="Proteomes" id="UP001189429"/>
    </source>
</evidence>
<reference evidence="1" key="1">
    <citation type="submission" date="2023-10" db="EMBL/GenBank/DDBJ databases">
        <authorList>
            <person name="Chen Y."/>
            <person name="Shah S."/>
            <person name="Dougan E. K."/>
            <person name="Thang M."/>
            <person name="Chan C."/>
        </authorList>
    </citation>
    <scope>NUCLEOTIDE SEQUENCE [LARGE SCALE GENOMIC DNA]</scope>
</reference>
<gene>
    <name evidence="1" type="ORF">PCOR1329_LOCUS63710</name>
</gene>
<comment type="caution">
    <text evidence="1">The sequence shown here is derived from an EMBL/GenBank/DDBJ whole genome shotgun (WGS) entry which is preliminary data.</text>
</comment>